<reference evidence="2" key="1">
    <citation type="submission" date="2022-06" db="EMBL/GenBank/DDBJ databases">
        <authorList>
            <person name="Berger JAMES D."/>
            <person name="Berger JAMES D."/>
        </authorList>
    </citation>
    <scope>NUCLEOTIDE SEQUENCE [LARGE SCALE GENOMIC DNA]</scope>
</reference>
<dbReference type="WBParaSite" id="TREG1_104210.1">
    <property type="protein sequence ID" value="TREG1_104210.1"/>
    <property type="gene ID" value="TREG1_104210"/>
</dbReference>
<feature type="transmembrane region" description="Helical" evidence="1">
    <location>
        <begin position="153"/>
        <end position="173"/>
    </location>
</feature>
<proteinExistence type="predicted"/>
<keyword evidence="2" id="KW-1185">Reference proteome</keyword>
<evidence type="ECO:0000313" key="3">
    <source>
        <dbReference type="WBParaSite" id="TREG1_104210.1"/>
    </source>
</evidence>
<evidence type="ECO:0000313" key="2">
    <source>
        <dbReference type="Proteomes" id="UP000050795"/>
    </source>
</evidence>
<feature type="transmembrane region" description="Helical" evidence="1">
    <location>
        <begin position="180"/>
        <end position="200"/>
    </location>
</feature>
<organism evidence="2 3">
    <name type="scientific">Trichobilharzia regenti</name>
    <name type="common">Nasal bird schistosome</name>
    <dbReference type="NCBI Taxonomy" id="157069"/>
    <lineage>
        <taxon>Eukaryota</taxon>
        <taxon>Metazoa</taxon>
        <taxon>Spiralia</taxon>
        <taxon>Lophotrochozoa</taxon>
        <taxon>Platyhelminthes</taxon>
        <taxon>Trematoda</taxon>
        <taxon>Digenea</taxon>
        <taxon>Strigeidida</taxon>
        <taxon>Schistosomatoidea</taxon>
        <taxon>Schistosomatidae</taxon>
        <taxon>Trichobilharzia</taxon>
    </lineage>
</organism>
<protein>
    <submittedName>
        <fullName evidence="3">Uncharacterized protein</fullName>
    </submittedName>
</protein>
<dbReference type="GO" id="GO:0016020">
    <property type="term" value="C:membrane"/>
    <property type="evidence" value="ECO:0007669"/>
    <property type="project" value="TreeGrafter"/>
</dbReference>
<feature type="transmembrane region" description="Helical" evidence="1">
    <location>
        <begin position="78"/>
        <end position="97"/>
    </location>
</feature>
<dbReference type="AlphaFoldDB" id="A0AA85IRA3"/>
<dbReference type="Proteomes" id="UP000050795">
    <property type="component" value="Unassembled WGS sequence"/>
</dbReference>
<dbReference type="PANTHER" id="PTHR12242">
    <property type="entry name" value="OS02G0130600 PROTEIN-RELATED"/>
    <property type="match status" value="1"/>
</dbReference>
<reference evidence="3" key="2">
    <citation type="submission" date="2023-11" db="UniProtKB">
        <authorList>
            <consortium name="WormBaseParasite"/>
        </authorList>
    </citation>
    <scope>IDENTIFICATION</scope>
</reference>
<feature type="transmembrane region" description="Helical" evidence="1">
    <location>
        <begin position="236"/>
        <end position="259"/>
    </location>
</feature>
<keyword evidence="1" id="KW-1133">Transmembrane helix</keyword>
<keyword evidence="1" id="KW-0812">Transmembrane</keyword>
<accession>A0AA85IRA3</accession>
<feature type="transmembrane region" description="Helical" evidence="1">
    <location>
        <begin position="45"/>
        <end position="66"/>
    </location>
</feature>
<dbReference type="PANTHER" id="PTHR12242:SF1">
    <property type="entry name" value="MYND-TYPE DOMAIN-CONTAINING PROTEIN"/>
    <property type="match status" value="1"/>
</dbReference>
<sequence length="320" mass="36540">MSCSQIAVECSKERFRLVYPHVNVFYQWRYICLGRGNTFTLYRSFFALIFLTLLILDYIWIILLTPRFPDFLSWCLDASQWALLATSLCYILLAFNTRFISRESNGLNNEIVNAPYKFVWLLYTCSINAVFSTMTLHWMFSGNGSNLEQTLKHSLPGCLILIDMFLTSIPLYLCHAFYPVIVYLLYLAISTLGLYLAYTFGNLDKTIDSPSNPTVLIGGHALLANGYQDFTNIPRIFIVLFGAISIGIMIHCVLLTLCITRDFLASLCQQSTSMWLGEDEDDPYLIDNSTMDLMSRQSSTSLVVNTNNNNNNHSDNEKRK</sequence>
<name>A0AA85IRA3_TRIRE</name>
<evidence type="ECO:0000256" key="1">
    <source>
        <dbReference type="SAM" id="Phobius"/>
    </source>
</evidence>
<keyword evidence="1" id="KW-0472">Membrane</keyword>
<feature type="transmembrane region" description="Helical" evidence="1">
    <location>
        <begin position="118"/>
        <end position="141"/>
    </location>
</feature>